<reference evidence="4 5" key="1">
    <citation type="submission" date="2019-08" db="EMBL/GenBank/DDBJ databases">
        <title>Complete genome sequence of Arcobacter acticola.</title>
        <authorList>
            <person name="Miller W."/>
        </authorList>
    </citation>
    <scope>NUCLEOTIDE SEQUENCE [LARGE SCALE GENOMIC DNA]</scope>
    <source>
        <strain evidence="4 5">KCTC 52212</strain>
    </source>
</reference>
<keyword evidence="2" id="KW-0540">Nuclease</keyword>
<gene>
    <name evidence="4" type="ORF">AACT_1880</name>
</gene>
<evidence type="ECO:0000256" key="3">
    <source>
        <dbReference type="ARBA" id="ARBA00022801"/>
    </source>
</evidence>
<evidence type="ECO:0000256" key="1">
    <source>
        <dbReference type="ARBA" id="ARBA00022649"/>
    </source>
</evidence>
<accession>A0A6M8EKL2</accession>
<dbReference type="EMBL" id="CP042652">
    <property type="protein sequence ID" value="QKE29028.1"/>
    <property type="molecule type" value="Genomic_DNA"/>
</dbReference>
<dbReference type="AlphaFoldDB" id="A0A6M8EKL2"/>
<dbReference type="GO" id="GO:0110001">
    <property type="term" value="C:toxin-antitoxin complex"/>
    <property type="evidence" value="ECO:0007669"/>
    <property type="project" value="InterPro"/>
</dbReference>
<proteinExistence type="predicted"/>
<dbReference type="GO" id="GO:0004540">
    <property type="term" value="F:RNA nuclease activity"/>
    <property type="evidence" value="ECO:0007669"/>
    <property type="project" value="InterPro"/>
</dbReference>
<dbReference type="Proteomes" id="UP000503483">
    <property type="component" value="Chromosome"/>
</dbReference>
<keyword evidence="3" id="KW-0378">Hydrolase</keyword>
<dbReference type="RefSeq" id="WP_172126585.1">
    <property type="nucleotide sequence ID" value="NZ_CP042652.1"/>
</dbReference>
<protein>
    <submittedName>
        <fullName evidence="4">DUF86 domain-containing protein</fullName>
    </submittedName>
</protein>
<evidence type="ECO:0000313" key="5">
    <source>
        <dbReference type="Proteomes" id="UP000503483"/>
    </source>
</evidence>
<dbReference type="KEGG" id="paco:AACT_1880"/>
<dbReference type="InterPro" id="IPR008201">
    <property type="entry name" value="HepT-like"/>
</dbReference>
<dbReference type="GO" id="GO:0016787">
    <property type="term" value="F:hydrolase activity"/>
    <property type="evidence" value="ECO:0007669"/>
    <property type="project" value="UniProtKB-KW"/>
</dbReference>
<evidence type="ECO:0000256" key="2">
    <source>
        <dbReference type="ARBA" id="ARBA00022722"/>
    </source>
</evidence>
<evidence type="ECO:0000313" key="4">
    <source>
        <dbReference type="EMBL" id="QKE29028.1"/>
    </source>
</evidence>
<dbReference type="Pfam" id="PF01934">
    <property type="entry name" value="HepT-like"/>
    <property type="match status" value="1"/>
</dbReference>
<name>A0A6M8EKL2_9BACT</name>
<keyword evidence="1" id="KW-1277">Toxin-antitoxin system</keyword>
<keyword evidence="5" id="KW-1185">Reference proteome</keyword>
<sequence>MSKESISKIYLIIEKIEYIEEIVKNNGTISAALEDLVTSRPAILMHLTAIAEQFNKLKQSHADDILDKFDKDDLKGLYDVRTYIAHDYEGVNLSIIEWIIRFGLPKFKTQCLKVIDKLP</sequence>
<organism evidence="4 5">
    <name type="scientific">Arcobacter acticola</name>
    <dbReference type="NCBI Taxonomy" id="1849015"/>
    <lineage>
        <taxon>Bacteria</taxon>
        <taxon>Pseudomonadati</taxon>
        <taxon>Campylobacterota</taxon>
        <taxon>Epsilonproteobacteria</taxon>
        <taxon>Campylobacterales</taxon>
        <taxon>Arcobacteraceae</taxon>
        <taxon>Arcobacter</taxon>
    </lineage>
</organism>